<dbReference type="PANTHER" id="PTHR47738">
    <property type="entry name" value="PTS SYSTEM FRUCTOSE-LIKE EIIA COMPONENT-RELATED"/>
    <property type="match status" value="1"/>
</dbReference>
<sequence>MALLTPDCINLNISGNTSYSILKSLADMAFTRGFVSDKNQFLQTLLQREKLHSTGFGSGIAVPHGKSRVVKHPFVLFARRENPVDWQAADGEPVNGWICIGVPQEGEENQVKMIGALCRKIIHADFISQLQQGDVSQILTQLNHTLSD</sequence>
<evidence type="ECO:0000256" key="2">
    <source>
        <dbReference type="ARBA" id="ARBA00022553"/>
    </source>
</evidence>
<evidence type="ECO:0000256" key="3">
    <source>
        <dbReference type="ARBA" id="ARBA00022597"/>
    </source>
</evidence>
<dbReference type="PANTHER" id="PTHR47738:SF2">
    <property type="entry name" value="PTS SYSTEM FRUCTOSE-LIKE EIIA COMPONENT"/>
    <property type="match status" value="1"/>
</dbReference>
<dbReference type="InterPro" id="IPR051541">
    <property type="entry name" value="PTS_SugarTrans_NitroReg"/>
</dbReference>
<proteinExistence type="predicted"/>
<evidence type="ECO:0000313" key="8">
    <source>
        <dbReference type="Proteomes" id="UP001205357"/>
    </source>
</evidence>
<keyword evidence="2" id="KW-0597">Phosphoprotein</keyword>
<evidence type="ECO:0000256" key="1">
    <source>
        <dbReference type="ARBA" id="ARBA00022448"/>
    </source>
</evidence>
<dbReference type="PROSITE" id="PS00372">
    <property type="entry name" value="PTS_EIIA_TYPE_2_HIS"/>
    <property type="match status" value="1"/>
</dbReference>
<dbReference type="CDD" id="cd00211">
    <property type="entry name" value="PTS_IIA_fru"/>
    <property type="match status" value="1"/>
</dbReference>
<keyword evidence="3" id="KW-0762">Sugar transport</keyword>
<evidence type="ECO:0000256" key="4">
    <source>
        <dbReference type="ARBA" id="ARBA00022679"/>
    </source>
</evidence>
<keyword evidence="4" id="KW-0808">Transferase</keyword>
<dbReference type="Pfam" id="PF00359">
    <property type="entry name" value="PTS_EIIA_2"/>
    <property type="match status" value="1"/>
</dbReference>
<organism evidence="7 8">
    <name type="scientific">Scandinavium hiltneri</name>
    <dbReference type="NCBI Taxonomy" id="2926519"/>
    <lineage>
        <taxon>Bacteria</taxon>
        <taxon>Pseudomonadati</taxon>
        <taxon>Pseudomonadota</taxon>
        <taxon>Gammaproteobacteria</taxon>
        <taxon>Enterobacterales</taxon>
        <taxon>Enterobacteriaceae</taxon>
        <taxon>Scandinavium</taxon>
    </lineage>
</organism>
<evidence type="ECO:0000313" key="7">
    <source>
        <dbReference type="EMBL" id="MCS2159859.1"/>
    </source>
</evidence>
<dbReference type="Proteomes" id="UP001205357">
    <property type="component" value="Unassembled WGS sequence"/>
</dbReference>
<keyword evidence="8" id="KW-1185">Reference proteome</keyword>
<gene>
    <name evidence="7" type="ORF">MUU47_01680</name>
</gene>
<reference evidence="7 8" key="1">
    <citation type="submission" date="2022-04" db="EMBL/GenBank/DDBJ databases">
        <title>Proposal of a three novel species of Scandinavium, Scandinavium hiltneri, Scandinavium manionii, Scandinavium tedordense.</title>
        <authorList>
            <person name="Maddock D.W."/>
            <person name="Brady C.L."/>
            <person name="Denman S."/>
            <person name="Arnold D."/>
        </authorList>
    </citation>
    <scope>NUCLEOTIDE SEQUENCE [LARGE SCALE GENOMIC DNA]</scope>
    <source>
        <strain evidence="7 8">H11S7</strain>
    </source>
</reference>
<keyword evidence="5" id="KW-0598">Phosphotransferase system</keyword>
<accession>A0ABT2DW64</accession>
<feature type="domain" description="PTS EIIA type-2" evidence="6">
    <location>
        <begin position="2"/>
        <end position="145"/>
    </location>
</feature>
<dbReference type="NCBIfam" id="NF007389">
    <property type="entry name" value="PRK09913.1"/>
    <property type="match status" value="1"/>
</dbReference>
<evidence type="ECO:0000259" key="6">
    <source>
        <dbReference type="PROSITE" id="PS51094"/>
    </source>
</evidence>
<comment type="caution">
    <text evidence="7">The sequence shown here is derived from an EMBL/GenBank/DDBJ whole genome shotgun (WGS) entry which is preliminary data.</text>
</comment>
<evidence type="ECO:0000256" key="5">
    <source>
        <dbReference type="ARBA" id="ARBA00022683"/>
    </source>
</evidence>
<name>A0ABT2DW64_9ENTR</name>
<dbReference type="Gene3D" id="3.40.930.10">
    <property type="entry name" value="Mannitol-specific EII, Chain A"/>
    <property type="match status" value="1"/>
</dbReference>
<dbReference type="InterPro" id="IPR016152">
    <property type="entry name" value="PTrfase/Anion_transptr"/>
</dbReference>
<dbReference type="NCBIfam" id="TIGR00848">
    <property type="entry name" value="fruA"/>
    <property type="match status" value="1"/>
</dbReference>
<dbReference type="RefSeq" id="WP_258986362.1">
    <property type="nucleotide sequence ID" value="NZ_JALIGE010000066.1"/>
</dbReference>
<dbReference type="InterPro" id="IPR004715">
    <property type="entry name" value="PTS_IIA_fruc"/>
</dbReference>
<protein>
    <submittedName>
        <fullName evidence="7">PTS fructose transporter subunit IIA</fullName>
    </submittedName>
</protein>
<dbReference type="PROSITE" id="PS51094">
    <property type="entry name" value="PTS_EIIA_TYPE_2"/>
    <property type="match status" value="1"/>
</dbReference>
<dbReference type="EMBL" id="JALIGE010000066">
    <property type="protein sequence ID" value="MCS2159859.1"/>
    <property type="molecule type" value="Genomic_DNA"/>
</dbReference>
<keyword evidence="1" id="KW-0813">Transport</keyword>
<dbReference type="SUPFAM" id="SSF55804">
    <property type="entry name" value="Phoshotransferase/anion transport protein"/>
    <property type="match status" value="1"/>
</dbReference>
<dbReference type="InterPro" id="IPR002178">
    <property type="entry name" value="PTS_EIIA_type-2_dom"/>
</dbReference>